<gene>
    <name evidence="1" type="ORF">TPSB3V08_LOCUS5559</name>
</gene>
<reference evidence="1" key="1">
    <citation type="submission" date="2020-11" db="EMBL/GenBank/DDBJ databases">
        <authorList>
            <person name="Tran Van P."/>
        </authorList>
    </citation>
    <scope>NUCLEOTIDE SEQUENCE</scope>
</reference>
<evidence type="ECO:0000313" key="1">
    <source>
        <dbReference type="EMBL" id="CAD7406746.1"/>
    </source>
</evidence>
<dbReference type="AlphaFoldDB" id="A0A7R9D3X1"/>
<dbReference type="EMBL" id="OD002987">
    <property type="protein sequence ID" value="CAD7406746.1"/>
    <property type="molecule type" value="Genomic_DNA"/>
</dbReference>
<accession>A0A7R9D3X1</accession>
<organism evidence="1">
    <name type="scientific">Timema poppense</name>
    <name type="common">Walking stick</name>
    <dbReference type="NCBI Taxonomy" id="170557"/>
    <lineage>
        <taxon>Eukaryota</taxon>
        <taxon>Metazoa</taxon>
        <taxon>Ecdysozoa</taxon>
        <taxon>Arthropoda</taxon>
        <taxon>Hexapoda</taxon>
        <taxon>Insecta</taxon>
        <taxon>Pterygota</taxon>
        <taxon>Neoptera</taxon>
        <taxon>Polyneoptera</taxon>
        <taxon>Phasmatodea</taxon>
        <taxon>Timematodea</taxon>
        <taxon>Timematoidea</taxon>
        <taxon>Timematidae</taxon>
        <taxon>Timema</taxon>
    </lineage>
</organism>
<name>A0A7R9D3X1_TIMPO</name>
<sequence length="173" mass="19211">MFACLDVFANITGNKQHGPVCQHYRQQTTWTSLLLLSSKITSVPAQFTCYDSVTQDRGSKPVTSMVVKSPAFQQVRYVCWTAYLLRYHGKTGHVEPVPLPGAPFSHYYSQEASDEGIIMETDVTVKERPKVETKASTELGPKNFDLWVGSLSADVLTASNKQSRESEGGCWAE</sequence>
<proteinExistence type="predicted"/>
<protein>
    <submittedName>
        <fullName evidence="1">Uncharacterized protein</fullName>
    </submittedName>
</protein>